<gene>
    <name evidence="1" type="ORF">BWK72_08440</name>
</gene>
<dbReference type="Proteomes" id="UP000192505">
    <property type="component" value="Unassembled WGS sequence"/>
</dbReference>
<evidence type="ECO:0008006" key="3">
    <source>
        <dbReference type="Google" id="ProtNLM"/>
    </source>
</evidence>
<evidence type="ECO:0000313" key="2">
    <source>
        <dbReference type="Proteomes" id="UP000192505"/>
    </source>
</evidence>
<protein>
    <recommendedName>
        <fullName evidence="3">Helix-turn-helix domain-containing protein</fullName>
    </recommendedName>
</protein>
<dbReference type="Gene3D" id="1.10.238.160">
    <property type="match status" value="1"/>
</dbReference>
<reference evidence="1 2" key="1">
    <citation type="submission" date="2017-01" db="EMBL/GenBank/DDBJ databases">
        <title>Novel large sulfur bacteria in the metagenomes of groundwater-fed chemosynthetic microbial mats in the Lake Huron basin.</title>
        <authorList>
            <person name="Sharrar A.M."/>
            <person name="Flood B.E."/>
            <person name="Bailey J.V."/>
            <person name="Jones D.S."/>
            <person name="Biddanda B."/>
            <person name="Ruberg S.A."/>
            <person name="Marcus D.N."/>
            <person name="Dick G.J."/>
        </authorList>
    </citation>
    <scope>NUCLEOTIDE SEQUENCE [LARGE SCALE GENOMIC DNA]</scope>
    <source>
        <strain evidence="1">A7</strain>
    </source>
</reference>
<name>A0A1W9KUT9_9BURK</name>
<accession>A0A1W9KUT9</accession>
<evidence type="ECO:0000313" key="1">
    <source>
        <dbReference type="EMBL" id="OQW88311.1"/>
    </source>
</evidence>
<dbReference type="EMBL" id="MTEI01000004">
    <property type="protein sequence ID" value="OQW88311.1"/>
    <property type="molecule type" value="Genomic_DNA"/>
</dbReference>
<comment type="caution">
    <text evidence="1">The sequence shown here is derived from an EMBL/GenBank/DDBJ whole genome shotgun (WGS) entry which is preliminary data.</text>
</comment>
<proteinExistence type="predicted"/>
<dbReference type="Pfam" id="PF05930">
    <property type="entry name" value="Phage_AlpA"/>
    <property type="match status" value="1"/>
</dbReference>
<dbReference type="AlphaFoldDB" id="A0A1W9KUT9"/>
<organism evidence="1 2">
    <name type="scientific">Rhodoferax ferrireducens</name>
    <dbReference type="NCBI Taxonomy" id="192843"/>
    <lineage>
        <taxon>Bacteria</taxon>
        <taxon>Pseudomonadati</taxon>
        <taxon>Pseudomonadota</taxon>
        <taxon>Betaproteobacteria</taxon>
        <taxon>Burkholderiales</taxon>
        <taxon>Comamonadaceae</taxon>
        <taxon>Rhodoferax</taxon>
    </lineage>
</organism>
<dbReference type="InterPro" id="IPR010260">
    <property type="entry name" value="AlpA"/>
</dbReference>
<sequence>MNGKTQTSAEAWQGLMAAKEVCQLTGVSRAHWHSLVKEGRAPAPALRWGTRFTRWKSSDVQGWLADPQGWIAAHASDTQEVAA</sequence>